<dbReference type="Gene3D" id="6.10.140.180">
    <property type="match status" value="1"/>
</dbReference>
<keyword evidence="8" id="KW-0472">Membrane</keyword>
<proteinExistence type="inferred from homology"/>
<keyword evidence="4" id="KW-0813">Transport</keyword>
<dbReference type="InterPro" id="IPR036388">
    <property type="entry name" value="WH-like_DNA-bd_sf"/>
</dbReference>
<dbReference type="GO" id="GO:0043328">
    <property type="term" value="P:protein transport to vacuole involved in ubiquitin-dependent protein catabolic process via the multivesicular body sorting pathway"/>
    <property type="evidence" value="ECO:0007669"/>
    <property type="project" value="TreeGrafter"/>
</dbReference>
<sequence length="235" mass="26779">MKLERDAYNRLGKALSEWHSNQLSAQLSVFQSALTNIAIERGDAIRDNPVFRHEFNKICSQMGVDPLELLILRDSRLMKSDKFFVGLGVRMVEICQETRNINGGLMPLTELQSRLQESVSVPLTVSEEDIRKALDSLISLGKGYETILINNKQWIKFSGPTGPETISNDQKKVYELCEFMGGHVTYRLLRDNFGWDNVRSRTVIEEMIMNGFLWVDSQGPSGASQFWEPSWISKT</sequence>
<dbReference type="PANTHER" id="PTHR12806">
    <property type="entry name" value="EAP30 SUBUNIT OF ELL COMPLEX"/>
    <property type="match status" value="1"/>
</dbReference>
<dbReference type="InterPro" id="IPR016689">
    <property type="entry name" value="ESCRT-2_cplx_Snf8"/>
</dbReference>
<evidence type="ECO:0000256" key="2">
    <source>
        <dbReference type="ARBA" id="ARBA00004496"/>
    </source>
</evidence>
<dbReference type="STRING" id="2163413.A0A4P6XMI7"/>
<dbReference type="AlphaFoldDB" id="A0A4P6XMI7"/>
<dbReference type="Proteomes" id="UP000292447">
    <property type="component" value="Chromosome II"/>
</dbReference>
<dbReference type="EMBL" id="CP034457">
    <property type="protein sequence ID" value="QBM86824.1"/>
    <property type="molecule type" value="Genomic_DNA"/>
</dbReference>
<accession>A0A4P6XMI7</accession>
<dbReference type="InterPro" id="IPR040608">
    <property type="entry name" value="Snf8/Vps36"/>
</dbReference>
<evidence type="ECO:0000313" key="10">
    <source>
        <dbReference type="Proteomes" id="UP000292447"/>
    </source>
</evidence>
<reference evidence="10" key="1">
    <citation type="submission" date="2019-03" db="EMBL/GenBank/DDBJ databases">
        <title>Snf2 controls pulcherriminic acid biosynthesis and connects pigmentation and antifungal activity of the yeast Metschnikowia pulcherrima.</title>
        <authorList>
            <person name="Gore-Lloyd D."/>
            <person name="Sumann I."/>
            <person name="Brachmann A.O."/>
            <person name="Schneeberger K."/>
            <person name="Ortiz-Merino R.A."/>
            <person name="Moreno-Beltran M."/>
            <person name="Schlaefli M."/>
            <person name="Kirner P."/>
            <person name="Santos Kron A."/>
            <person name="Wolfe K.H."/>
            <person name="Piel J."/>
            <person name="Ahrens C.H."/>
            <person name="Henk D."/>
            <person name="Freimoser F.M."/>
        </authorList>
    </citation>
    <scope>NUCLEOTIDE SEQUENCE [LARGE SCALE GENOMIC DNA]</scope>
    <source>
        <strain evidence="10">APC 1.2</strain>
    </source>
</reference>
<gene>
    <name evidence="9" type="primary">MPUL0B00140</name>
    <name evidence="9" type="ORF">METSCH_B00140</name>
</gene>
<keyword evidence="6" id="KW-0967">Endosome</keyword>
<comment type="similarity">
    <text evidence="3">Belongs to the SNF8 family.</text>
</comment>
<dbReference type="PANTHER" id="PTHR12806:SF0">
    <property type="entry name" value="VACUOLAR-SORTING PROTEIN SNF8"/>
    <property type="match status" value="1"/>
</dbReference>
<keyword evidence="7" id="KW-0653">Protein transport</keyword>
<keyword evidence="10" id="KW-1185">Reference proteome</keyword>
<evidence type="ECO:0000256" key="7">
    <source>
        <dbReference type="ARBA" id="ARBA00022927"/>
    </source>
</evidence>
<dbReference type="Gene3D" id="1.10.10.10">
    <property type="entry name" value="Winged helix-like DNA-binding domain superfamily/Winged helix DNA-binding domain"/>
    <property type="match status" value="2"/>
</dbReference>
<dbReference type="InterPro" id="IPR036390">
    <property type="entry name" value="WH_DNA-bd_sf"/>
</dbReference>
<evidence type="ECO:0000256" key="6">
    <source>
        <dbReference type="ARBA" id="ARBA00022753"/>
    </source>
</evidence>
<evidence type="ECO:0000256" key="5">
    <source>
        <dbReference type="ARBA" id="ARBA00022490"/>
    </source>
</evidence>
<keyword evidence="5" id="KW-0963">Cytoplasm</keyword>
<name>A0A4P6XMI7_9ASCO</name>
<comment type="subcellular location">
    <subcellularLocation>
        <location evidence="2">Cytoplasm</location>
    </subcellularLocation>
    <subcellularLocation>
        <location evidence="1">Endosome membrane</location>
        <topology evidence="1">Peripheral membrane protein</topology>
    </subcellularLocation>
</comment>
<evidence type="ECO:0000256" key="4">
    <source>
        <dbReference type="ARBA" id="ARBA00022448"/>
    </source>
</evidence>
<evidence type="ECO:0000256" key="1">
    <source>
        <dbReference type="ARBA" id="ARBA00004481"/>
    </source>
</evidence>
<dbReference type="GO" id="GO:0000814">
    <property type="term" value="C:ESCRT II complex"/>
    <property type="evidence" value="ECO:0007669"/>
    <property type="project" value="InterPro"/>
</dbReference>
<dbReference type="Pfam" id="PF04157">
    <property type="entry name" value="EAP30"/>
    <property type="match status" value="1"/>
</dbReference>
<dbReference type="FunFam" id="1.10.10.10:FF:000397">
    <property type="entry name" value="Vacuolar-sorting protein SNF8"/>
    <property type="match status" value="1"/>
</dbReference>
<evidence type="ECO:0000256" key="8">
    <source>
        <dbReference type="ARBA" id="ARBA00023136"/>
    </source>
</evidence>
<dbReference type="SUPFAM" id="SSF46785">
    <property type="entry name" value="Winged helix' DNA-binding domain"/>
    <property type="match status" value="2"/>
</dbReference>
<evidence type="ECO:0000256" key="3">
    <source>
        <dbReference type="ARBA" id="ARBA00009834"/>
    </source>
</evidence>
<evidence type="ECO:0000313" key="9">
    <source>
        <dbReference type="EMBL" id="QBM86824.1"/>
    </source>
</evidence>
<protein>
    <submittedName>
        <fullName evidence="9">ESCRT-II complex subunit VPS22</fullName>
    </submittedName>
</protein>
<organism evidence="9 10">
    <name type="scientific">Metschnikowia aff. pulcherrima</name>
    <dbReference type="NCBI Taxonomy" id="2163413"/>
    <lineage>
        <taxon>Eukaryota</taxon>
        <taxon>Fungi</taxon>
        <taxon>Dikarya</taxon>
        <taxon>Ascomycota</taxon>
        <taxon>Saccharomycotina</taxon>
        <taxon>Pichiomycetes</taxon>
        <taxon>Metschnikowiaceae</taxon>
        <taxon>Metschnikowia</taxon>
    </lineage>
</organism>